<organism evidence="3">
    <name type="scientific">Lotharella globosa</name>
    <dbReference type="NCBI Taxonomy" id="91324"/>
    <lineage>
        <taxon>Eukaryota</taxon>
        <taxon>Sar</taxon>
        <taxon>Rhizaria</taxon>
        <taxon>Cercozoa</taxon>
        <taxon>Chlorarachniophyceae</taxon>
        <taxon>Lotharella</taxon>
    </lineage>
</organism>
<keyword evidence="2" id="KW-0009">Actin-binding</keyword>
<reference evidence="3" key="1">
    <citation type="submission" date="2021-01" db="EMBL/GenBank/DDBJ databases">
        <authorList>
            <person name="Corre E."/>
            <person name="Pelletier E."/>
            <person name="Niang G."/>
            <person name="Scheremetjew M."/>
            <person name="Finn R."/>
            <person name="Kale V."/>
            <person name="Holt S."/>
            <person name="Cochrane G."/>
            <person name="Meng A."/>
            <person name="Brown T."/>
            <person name="Cohen L."/>
        </authorList>
    </citation>
    <scope>NUCLEOTIDE SEQUENCE</scope>
    <source>
        <strain evidence="3">CCCM811</strain>
    </source>
</reference>
<gene>
    <name evidence="3" type="ORF">LGLO00237_LOCUS27439</name>
</gene>
<evidence type="ECO:0000256" key="2">
    <source>
        <dbReference type="RuleBase" id="RU003909"/>
    </source>
</evidence>
<dbReference type="InterPro" id="IPR048278">
    <property type="entry name" value="PFN"/>
</dbReference>
<dbReference type="InterPro" id="IPR036140">
    <property type="entry name" value="PFN_sf"/>
</dbReference>
<accession>A0A7S3Z966</accession>
<dbReference type="Pfam" id="PF00235">
    <property type="entry name" value="Profilin"/>
    <property type="match status" value="1"/>
</dbReference>
<dbReference type="SUPFAM" id="SSF55770">
    <property type="entry name" value="Profilin (actin-binding protein)"/>
    <property type="match status" value="1"/>
</dbReference>
<evidence type="ECO:0000313" key="3">
    <source>
        <dbReference type="EMBL" id="CAE0675662.1"/>
    </source>
</evidence>
<evidence type="ECO:0000256" key="1">
    <source>
        <dbReference type="ARBA" id="ARBA00010058"/>
    </source>
</evidence>
<dbReference type="SMART" id="SM00392">
    <property type="entry name" value="PROF"/>
    <property type="match status" value="1"/>
</dbReference>
<proteinExistence type="inferred from homology"/>
<dbReference type="InterPro" id="IPR005455">
    <property type="entry name" value="PFN_euk"/>
</dbReference>
<sequence length="114" mass="12199">MSWDAYCNLPSATSGVISGMDGTQWGKKADWKASKEELAKIAKPSVGSMMSISGTKYMIVNKSDKVFFGVKGDNALVIQPLKKCFLAAIGPKSSQGKLIEEIGKFAESLDKGGY</sequence>
<dbReference type="Gene3D" id="3.30.450.30">
    <property type="entry name" value="Dynein light chain 2a, cytoplasmic"/>
    <property type="match status" value="1"/>
</dbReference>
<dbReference type="AlphaFoldDB" id="A0A7S3Z966"/>
<name>A0A7S3Z966_9EUKA</name>
<comment type="similarity">
    <text evidence="1 2">Belongs to the profilin family.</text>
</comment>
<dbReference type="EMBL" id="HBIV01038605">
    <property type="protein sequence ID" value="CAE0675662.1"/>
    <property type="molecule type" value="Transcribed_RNA"/>
</dbReference>
<dbReference type="GO" id="GO:0003779">
    <property type="term" value="F:actin binding"/>
    <property type="evidence" value="ECO:0007669"/>
    <property type="project" value="UniProtKB-KW"/>
</dbReference>
<protein>
    <recommendedName>
        <fullName evidence="2">Profilin</fullName>
    </recommendedName>
</protein>